<dbReference type="Gene3D" id="3.40.50.10190">
    <property type="entry name" value="BRCT domain"/>
    <property type="match status" value="1"/>
</dbReference>
<dbReference type="FunFam" id="3.40.50.10190:FF:000001">
    <property type="entry name" value="Replication factor C subunit 1"/>
    <property type="match status" value="1"/>
</dbReference>
<dbReference type="InterPro" id="IPR036420">
    <property type="entry name" value="BRCT_dom_sf"/>
</dbReference>
<organism evidence="12 13">
    <name type="scientific">Cinchona calisaya</name>
    <dbReference type="NCBI Taxonomy" id="153742"/>
    <lineage>
        <taxon>Eukaryota</taxon>
        <taxon>Viridiplantae</taxon>
        <taxon>Streptophyta</taxon>
        <taxon>Embryophyta</taxon>
        <taxon>Tracheophyta</taxon>
        <taxon>Spermatophyta</taxon>
        <taxon>Magnoliopsida</taxon>
        <taxon>eudicotyledons</taxon>
        <taxon>Gunneridae</taxon>
        <taxon>Pentapetalae</taxon>
        <taxon>asterids</taxon>
        <taxon>lamiids</taxon>
        <taxon>Gentianales</taxon>
        <taxon>Rubiaceae</taxon>
        <taxon>Cinchonoideae</taxon>
        <taxon>Cinchoneae</taxon>
        <taxon>Cinchona</taxon>
    </lineage>
</organism>
<feature type="compositionally biased region" description="Basic and acidic residues" evidence="10">
    <location>
        <begin position="1"/>
        <end position="15"/>
    </location>
</feature>
<evidence type="ECO:0000256" key="1">
    <source>
        <dbReference type="ARBA" id="ARBA00004123"/>
    </source>
</evidence>
<dbReference type="Pfam" id="PF00533">
    <property type="entry name" value="BRCT"/>
    <property type="match status" value="1"/>
</dbReference>
<evidence type="ECO:0000256" key="3">
    <source>
        <dbReference type="ARBA" id="ARBA00011480"/>
    </source>
</evidence>
<evidence type="ECO:0000256" key="7">
    <source>
        <dbReference type="ARBA" id="ARBA00022840"/>
    </source>
</evidence>
<dbReference type="Gene3D" id="1.20.272.10">
    <property type="match status" value="1"/>
</dbReference>
<feature type="domain" description="BRCT" evidence="11">
    <location>
        <begin position="250"/>
        <end position="329"/>
    </location>
</feature>
<protein>
    <recommendedName>
        <fullName evidence="4 9">Replication factor C subunit 1</fullName>
    </recommendedName>
</protein>
<dbReference type="Proteomes" id="UP001630127">
    <property type="component" value="Unassembled WGS sequence"/>
</dbReference>
<evidence type="ECO:0000259" key="11">
    <source>
        <dbReference type="PROSITE" id="PS50172"/>
    </source>
</evidence>
<dbReference type="Pfam" id="PF08519">
    <property type="entry name" value="RFC1"/>
    <property type="match status" value="1"/>
</dbReference>
<accession>A0ABD3AER0</accession>
<evidence type="ECO:0000256" key="2">
    <source>
        <dbReference type="ARBA" id="ARBA00006116"/>
    </source>
</evidence>
<comment type="subcellular location">
    <subcellularLocation>
        <location evidence="1 9">Nucleus</location>
    </subcellularLocation>
</comment>
<feature type="region of interest" description="Disordered" evidence="10">
    <location>
        <begin position="922"/>
        <end position="1014"/>
    </location>
</feature>
<keyword evidence="8 9" id="KW-0539">Nucleus</keyword>
<comment type="similarity">
    <text evidence="2 9">Belongs to the activator 1 large subunit family.</text>
</comment>
<evidence type="ECO:0000256" key="8">
    <source>
        <dbReference type="ARBA" id="ARBA00023242"/>
    </source>
</evidence>
<dbReference type="PROSITE" id="PS50172">
    <property type="entry name" value="BRCT"/>
    <property type="match status" value="1"/>
</dbReference>
<comment type="subunit">
    <text evidence="3">Heterotetramer of subunits RFC2, RFC3, RFC4 and RFC5 that can form a complex with RFC1.</text>
</comment>
<dbReference type="InterPro" id="IPR013725">
    <property type="entry name" value="DNA_replication_fac_RFC1_C"/>
</dbReference>
<evidence type="ECO:0000256" key="9">
    <source>
        <dbReference type="PIRNR" id="PIRNR036578"/>
    </source>
</evidence>
<dbReference type="InterPro" id="IPR012178">
    <property type="entry name" value="RFC1"/>
</dbReference>
<gene>
    <name evidence="12" type="ORF">ACH5RR_009608</name>
</gene>
<dbReference type="InterPro" id="IPR008921">
    <property type="entry name" value="DNA_pol3_clamp-load_cplx_C"/>
</dbReference>
<dbReference type="FunFam" id="1.20.272.10:FF:000013">
    <property type="entry name" value="Replication factor C subunit 1"/>
    <property type="match status" value="1"/>
</dbReference>
<dbReference type="AlphaFoldDB" id="A0ABD3AER0"/>
<dbReference type="PIRSF" id="PIRSF036578">
    <property type="entry name" value="RFC1"/>
    <property type="match status" value="1"/>
</dbReference>
<feature type="region of interest" description="Disordered" evidence="10">
    <location>
        <begin position="332"/>
        <end position="394"/>
    </location>
</feature>
<dbReference type="FunFam" id="1.10.8.60:FF:000021">
    <property type="entry name" value="Replication factor C subunit 1"/>
    <property type="match status" value="1"/>
</dbReference>
<proteinExistence type="inferred from homology"/>
<dbReference type="GO" id="GO:0005634">
    <property type="term" value="C:nucleus"/>
    <property type="evidence" value="ECO:0007669"/>
    <property type="project" value="UniProtKB-SubCell"/>
</dbReference>
<evidence type="ECO:0000313" key="13">
    <source>
        <dbReference type="Proteomes" id="UP001630127"/>
    </source>
</evidence>
<name>A0ABD3AER0_9GENT</name>
<sequence>MSDIRKWFMKQHDKGTAGNGCSNAAKPKTTEKPSLSTSQPDNSVKDGQESASRRKTSKYFASDKQKPKDDKDIEEFSAKRKAPMASREIHSDVKTPLGKKFHKTEEEDDDEDFVVTTSRKVSADVTPAKKLKSGSGRGIAKRPVDVDESDEDEVKVTKSHSKAAGRGRGGRSGVTTPGDKKGMAVDESDENDDDKGSKSIKSGGRGRGGRAAPAATSGGRGRGGGGRGGFMNFGERKDPPHKGEKEIPEGAPECLAGLTFVISGTLDSLEREEAEDLIKRYGGRVTGSVSKKTNYLLCDEDIEGRKSNKAKELGTAFLTEDGFLDMIRKSNRSETAKTEESKKPMDKVLPSPSKKCTPTSATKNQVGNVSSKSTATKGLRDSATPVKQKNQATGQSLVPWTEKYRPKVPNDMIGNQSVVKQLHDWLANWNEQFLKIGSKSKKQNDSGSKKAVLLSGTPGIGKTTSAKLVSQMLGFKTIEVNASDNRGKADAKIEKGIGGSTSNSIKELVSNEALGINMERSQHPKTVLIMDEVDGMSAGDRGGVADLIASIKISKIPIICICNDRYSQKLKSLVNYCLLLSFRKPTKQQMAKRLLHVANAEGLQVNEIALEELAERVNGDMRMALNQLQYMSLSMSVIKYDDIRQRLQSSSKDVDISPFVAVDKLFGFNAGKLRMDERIDLSMSDPDLVPLIIQENYINYKPSSVGKDDNGLKRMSFVARAAESIADGDIINVQIRRYRQWQLSQASSLSSCIIPAALLHGQRETLEQGERNFNRFGGWLGKNSTKGKNYRLLEDMHVHLLASRESYLGRSTLRLDYLTLLLKQLTDPLRLLPKDEAVEKVVGFMDTYSINQEDFDTIVEMSKFKGHPNPMDGIQPAVKAALTKAYNKGSSSRVIRTADMVTIPGMKKALKKRVAAILEPVEESLADDNGDALGETEENSSEAEDLEDSENAEKKLQSDLNSLKSKGIEVQVDLKGSGKSSARKATTGRGKGSSEAAEKRGAGRGSGSASKRKR</sequence>
<feature type="compositionally biased region" description="Basic and acidic residues" evidence="10">
    <location>
        <begin position="61"/>
        <end position="78"/>
    </location>
</feature>
<feature type="compositionally biased region" description="Polar residues" evidence="10">
    <location>
        <begin position="385"/>
        <end position="394"/>
    </location>
</feature>
<dbReference type="CDD" id="cd18140">
    <property type="entry name" value="HLD_clamp_RFC"/>
    <property type="match status" value="1"/>
</dbReference>
<dbReference type="SUPFAM" id="SSF52540">
    <property type="entry name" value="P-loop containing nucleoside triphosphate hydrolases"/>
    <property type="match status" value="1"/>
</dbReference>
<dbReference type="PANTHER" id="PTHR23389">
    <property type="entry name" value="CHROMOSOME TRANSMISSION FIDELITY FACTOR 18"/>
    <property type="match status" value="1"/>
</dbReference>
<feature type="compositionally biased region" description="Basic and acidic residues" evidence="10">
    <location>
        <begin position="43"/>
        <end position="52"/>
    </location>
</feature>
<dbReference type="GO" id="GO:0006260">
    <property type="term" value="P:DNA replication"/>
    <property type="evidence" value="ECO:0007669"/>
    <property type="project" value="UniProtKB-KW"/>
</dbReference>
<dbReference type="GO" id="GO:0003689">
    <property type="term" value="F:DNA clamp loader activity"/>
    <property type="evidence" value="ECO:0007669"/>
    <property type="project" value="UniProtKB-UniRule"/>
</dbReference>
<dbReference type="InterPro" id="IPR001357">
    <property type="entry name" value="BRCT_dom"/>
</dbReference>
<evidence type="ECO:0000256" key="5">
    <source>
        <dbReference type="ARBA" id="ARBA00022705"/>
    </source>
</evidence>
<keyword evidence="5 9" id="KW-0235">DNA replication</keyword>
<dbReference type="Pfam" id="PF00004">
    <property type="entry name" value="AAA"/>
    <property type="match status" value="1"/>
</dbReference>
<dbReference type="InterPro" id="IPR027417">
    <property type="entry name" value="P-loop_NTPase"/>
</dbReference>
<dbReference type="SMART" id="SM00292">
    <property type="entry name" value="BRCT"/>
    <property type="match status" value="1"/>
</dbReference>
<comment type="caution">
    <text evidence="12">The sequence shown here is derived from an EMBL/GenBank/DDBJ whole genome shotgun (WGS) entry which is preliminary data.</text>
</comment>
<feature type="compositionally biased region" description="Basic and acidic residues" evidence="10">
    <location>
        <begin position="234"/>
        <end position="248"/>
    </location>
</feature>
<evidence type="ECO:0000313" key="12">
    <source>
        <dbReference type="EMBL" id="KAL3530286.1"/>
    </source>
</evidence>
<dbReference type="GO" id="GO:0005524">
    <property type="term" value="F:ATP binding"/>
    <property type="evidence" value="ECO:0007669"/>
    <property type="project" value="UniProtKB-UniRule"/>
</dbReference>
<feature type="compositionally biased region" description="Polar residues" evidence="10">
    <location>
        <begin position="32"/>
        <end position="42"/>
    </location>
</feature>
<feature type="compositionally biased region" description="Gly residues" evidence="10">
    <location>
        <begin position="218"/>
        <end position="231"/>
    </location>
</feature>
<dbReference type="SUPFAM" id="SSF48019">
    <property type="entry name" value="post-AAA+ oligomerization domain-like"/>
    <property type="match status" value="1"/>
</dbReference>
<evidence type="ECO:0000256" key="6">
    <source>
        <dbReference type="ARBA" id="ARBA00022741"/>
    </source>
</evidence>
<dbReference type="FunFam" id="3.40.50.300:FF:000773">
    <property type="entry name" value="Replication factor C subunit 1"/>
    <property type="match status" value="1"/>
</dbReference>
<keyword evidence="7 9" id="KW-0067">ATP-binding</keyword>
<evidence type="ECO:0000256" key="4">
    <source>
        <dbReference type="ARBA" id="ARBA00020401"/>
    </source>
</evidence>
<dbReference type="InterPro" id="IPR047854">
    <property type="entry name" value="RFC_lid"/>
</dbReference>
<dbReference type="InterPro" id="IPR003593">
    <property type="entry name" value="AAA+_ATPase"/>
</dbReference>
<evidence type="ECO:0000256" key="10">
    <source>
        <dbReference type="SAM" id="MobiDB-lite"/>
    </source>
</evidence>
<dbReference type="InterPro" id="IPR003959">
    <property type="entry name" value="ATPase_AAA_core"/>
</dbReference>
<feature type="compositionally biased region" description="Acidic residues" evidence="10">
    <location>
        <begin position="922"/>
        <end position="950"/>
    </location>
</feature>
<dbReference type="EMBL" id="JBJUIK010000004">
    <property type="protein sequence ID" value="KAL3530286.1"/>
    <property type="molecule type" value="Genomic_DNA"/>
</dbReference>
<reference evidence="12 13" key="1">
    <citation type="submission" date="2024-11" db="EMBL/GenBank/DDBJ databases">
        <title>A near-complete genome assembly of Cinchona calisaya.</title>
        <authorList>
            <person name="Lian D.C."/>
            <person name="Zhao X.W."/>
            <person name="Wei L."/>
        </authorList>
    </citation>
    <scope>NUCLEOTIDE SEQUENCE [LARGE SCALE GENOMIC DNA]</scope>
    <source>
        <tissue evidence="12">Nenye</tissue>
    </source>
</reference>
<feature type="compositionally biased region" description="Polar residues" evidence="10">
    <location>
        <begin position="354"/>
        <end position="376"/>
    </location>
</feature>
<feature type="region of interest" description="Disordered" evidence="10">
    <location>
        <begin position="1"/>
        <end position="251"/>
    </location>
</feature>
<feature type="compositionally biased region" description="Basic residues" evidence="10">
    <location>
        <begin position="157"/>
        <end position="169"/>
    </location>
</feature>
<dbReference type="Gene3D" id="3.40.50.300">
    <property type="entry name" value="P-loop containing nucleotide triphosphate hydrolases"/>
    <property type="match status" value="1"/>
</dbReference>
<dbReference type="Pfam" id="PF25361">
    <property type="entry name" value="AAA_lid_RFC1"/>
    <property type="match status" value="1"/>
</dbReference>
<dbReference type="Gene3D" id="1.10.8.60">
    <property type="match status" value="1"/>
</dbReference>
<dbReference type="SUPFAM" id="SSF52113">
    <property type="entry name" value="BRCT domain"/>
    <property type="match status" value="1"/>
</dbReference>
<dbReference type="PANTHER" id="PTHR23389:SF6">
    <property type="entry name" value="REPLICATION FACTOR C SUBUNIT 1"/>
    <property type="match status" value="1"/>
</dbReference>
<feature type="compositionally biased region" description="Basic and acidic residues" evidence="10">
    <location>
        <begin position="332"/>
        <end position="346"/>
    </location>
</feature>
<keyword evidence="13" id="KW-1185">Reference proteome</keyword>
<dbReference type="CDD" id="cd17752">
    <property type="entry name" value="BRCT_RFC1"/>
    <property type="match status" value="1"/>
</dbReference>
<dbReference type="SMART" id="SM00382">
    <property type="entry name" value="AAA"/>
    <property type="match status" value="1"/>
</dbReference>
<keyword evidence="6 9" id="KW-0547">Nucleotide-binding</keyword>
<dbReference type="CDD" id="cd00009">
    <property type="entry name" value="AAA"/>
    <property type="match status" value="1"/>
</dbReference>